<organism evidence="6 7">
    <name type="scientific">Palleronia salina</name>
    <dbReference type="NCBI Taxonomy" id="313368"/>
    <lineage>
        <taxon>Bacteria</taxon>
        <taxon>Pseudomonadati</taxon>
        <taxon>Pseudomonadota</taxon>
        <taxon>Alphaproteobacteria</taxon>
        <taxon>Rhodobacterales</taxon>
        <taxon>Roseobacteraceae</taxon>
        <taxon>Palleronia</taxon>
    </lineage>
</organism>
<dbReference type="Pfam" id="PF19279">
    <property type="entry name" value="YegS_C"/>
    <property type="match status" value="1"/>
</dbReference>
<dbReference type="SUPFAM" id="SSF111331">
    <property type="entry name" value="NAD kinase/diacylglycerol kinase-like"/>
    <property type="match status" value="1"/>
</dbReference>
<dbReference type="PROSITE" id="PS50146">
    <property type="entry name" value="DAGK"/>
    <property type="match status" value="1"/>
</dbReference>
<name>A0A1M6ERQ4_9RHOB</name>
<dbReference type="AlphaFoldDB" id="A0A1M6ERQ4"/>
<dbReference type="GO" id="GO:0005524">
    <property type="term" value="F:ATP binding"/>
    <property type="evidence" value="ECO:0007669"/>
    <property type="project" value="UniProtKB-KW"/>
</dbReference>
<evidence type="ECO:0000313" key="7">
    <source>
        <dbReference type="Proteomes" id="UP000184040"/>
    </source>
</evidence>
<keyword evidence="7" id="KW-1185">Reference proteome</keyword>
<keyword evidence="1" id="KW-0808">Transferase</keyword>
<evidence type="ECO:0000259" key="5">
    <source>
        <dbReference type="PROSITE" id="PS50146"/>
    </source>
</evidence>
<dbReference type="InterPro" id="IPR017438">
    <property type="entry name" value="ATP-NAD_kinase_N"/>
</dbReference>
<dbReference type="InterPro" id="IPR045540">
    <property type="entry name" value="YegS/DAGK_C"/>
</dbReference>
<dbReference type="Gene3D" id="2.60.200.40">
    <property type="match status" value="1"/>
</dbReference>
<dbReference type="RefSeq" id="WP_073127896.1">
    <property type="nucleotide sequence ID" value="NZ_FQZA01000003.1"/>
</dbReference>
<dbReference type="STRING" id="313368.SAMN04488012_103192"/>
<dbReference type="GO" id="GO:0004143">
    <property type="term" value="F:ATP-dependent diacylglycerol kinase activity"/>
    <property type="evidence" value="ECO:0007669"/>
    <property type="project" value="TreeGrafter"/>
</dbReference>
<protein>
    <submittedName>
        <fullName evidence="6">Diacylglycerol kinase family enzyme</fullName>
    </submittedName>
</protein>
<keyword evidence="3 6" id="KW-0418">Kinase</keyword>
<evidence type="ECO:0000256" key="4">
    <source>
        <dbReference type="ARBA" id="ARBA00022840"/>
    </source>
</evidence>
<evidence type="ECO:0000256" key="1">
    <source>
        <dbReference type="ARBA" id="ARBA00022679"/>
    </source>
</evidence>
<dbReference type="SMART" id="SM00046">
    <property type="entry name" value="DAGKc"/>
    <property type="match status" value="1"/>
</dbReference>
<proteinExistence type="predicted"/>
<keyword evidence="4" id="KW-0067">ATP-binding</keyword>
<dbReference type="GO" id="GO:0005886">
    <property type="term" value="C:plasma membrane"/>
    <property type="evidence" value="ECO:0007669"/>
    <property type="project" value="TreeGrafter"/>
</dbReference>
<dbReference type="PANTHER" id="PTHR12358">
    <property type="entry name" value="SPHINGOSINE KINASE"/>
    <property type="match status" value="1"/>
</dbReference>
<evidence type="ECO:0000256" key="2">
    <source>
        <dbReference type="ARBA" id="ARBA00022741"/>
    </source>
</evidence>
<dbReference type="PANTHER" id="PTHR12358:SF106">
    <property type="entry name" value="LIPID KINASE YEGS"/>
    <property type="match status" value="1"/>
</dbReference>
<dbReference type="InterPro" id="IPR016064">
    <property type="entry name" value="NAD/diacylglycerol_kinase_sf"/>
</dbReference>
<evidence type="ECO:0000313" key="6">
    <source>
        <dbReference type="EMBL" id="SHI87990.1"/>
    </source>
</evidence>
<dbReference type="Proteomes" id="UP000184040">
    <property type="component" value="Unassembled WGS sequence"/>
</dbReference>
<dbReference type="InterPro" id="IPR001206">
    <property type="entry name" value="Diacylglycerol_kinase_cat_dom"/>
</dbReference>
<dbReference type="Pfam" id="PF00781">
    <property type="entry name" value="DAGK_cat"/>
    <property type="match status" value="1"/>
</dbReference>
<dbReference type="EMBL" id="FQZA01000003">
    <property type="protein sequence ID" value="SHI87990.1"/>
    <property type="molecule type" value="Genomic_DNA"/>
</dbReference>
<reference evidence="6 7" key="1">
    <citation type="submission" date="2016-11" db="EMBL/GenBank/DDBJ databases">
        <authorList>
            <person name="Jaros S."/>
            <person name="Januszkiewicz K."/>
            <person name="Wedrychowicz H."/>
        </authorList>
    </citation>
    <scope>NUCLEOTIDE SEQUENCE [LARGE SCALE GENOMIC DNA]</scope>
    <source>
        <strain evidence="6 7">DSM 26892</strain>
    </source>
</reference>
<dbReference type="Gene3D" id="3.40.50.10330">
    <property type="entry name" value="Probable inorganic polyphosphate/atp-NAD kinase, domain 1"/>
    <property type="match status" value="1"/>
</dbReference>
<sequence length="301" mass="33521">MPAQIRVIANHKSGRNSRDRQAIEQAMEVFGPDACRIDWQPGSDLSALIDRAVADGGDLVVAAGGDGTVMATAGAMVGRDVPMAVLPLGTFNFFARGLGFSEDPEAAARQIVDGRPHDIHVGQVNGQTFLNNASLGIYPKILRERETVYRRWGRRRIAAHWSVLKTMLRFRKPLRLTLDLDGQRSEERTAMIFVARSAYQLDFFGLNGADLISDDRFAVLVARARSRRRLMALAWRLARGKAVEGQDYELLSARSLTVKTARRKATLAFDGEKRREASPFEFRMSDDPLRIILPADREPSS</sequence>
<evidence type="ECO:0000256" key="3">
    <source>
        <dbReference type="ARBA" id="ARBA00022777"/>
    </source>
</evidence>
<dbReference type="InterPro" id="IPR050187">
    <property type="entry name" value="Lipid_Phosphate_FormReg"/>
</dbReference>
<feature type="domain" description="DAGKc" evidence="5">
    <location>
        <begin position="1"/>
        <end position="128"/>
    </location>
</feature>
<gene>
    <name evidence="6" type="ORF">SAMN04488012_103192</name>
</gene>
<accession>A0A1M6ERQ4</accession>
<keyword evidence="2" id="KW-0547">Nucleotide-binding</keyword>